<sequence length="481" mass="52410">MTRRSLKTAAGLAAVLALAYTGSSWYAGRLAQERIEAWVAQANQEIAAQWSSPDPHPVLSIQEYRRGVFSSDVRYVFQFRDDEGRDQNLGLHDALAHGPWPWAAVRQGEWRPIAALSLIEPLPGALWQPWFDAQPAGQAPWTLQSRIGFDGRVAAVWRLQPVRLAGDRLDFSGGEAQIDYDPRTREATVSGHADQLAAFDADSGVRVRFEGLDFDGRTTRSGETDLQSRQQARFGRIHLDVPDAPQVAFVGPSLRSDSARTGSLLDSRLSYDLGQLQVDRQDLGRITLALTAEHLDVPGLQALSSELERLSGTAESDEGLSEQDQQRLRALAVPILAAGPRLSLDALRWETPQGTSELKALAEFRPAPEDAPADLGGLIESGIRQLSAHLSLSKPMLLQVVRQTQQGEGSPDMTVALVSMLFDQYTGRLERQGLVQRQGDTLTADFRYADGQVAANGRALSPDEFAALFGGLAGMGESLGE</sequence>
<comment type="caution">
    <text evidence="1">The sequence shown here is derived from an EMBL/GenBank/DDBJ whole genome shotgun (WGS) entry which is preliminary data.</text>
</comment>
<dbReference type="Pfam" id="PF06097">
    <property type="entry name" value="DUF945"/>
    <property type="match status" value="1"/>
</dbReference>
<dbReference type="RefSeq" id="WP_343821746.1">
    <property type="nucleotide sequence ID" value="NZ_BAAAFN010000015.1"/>
</dbReference>
<evidence type="ECO:0000313" key="2">
    <source>
        <dbReference type="Proteomes" id="UP001501176"/>
    </source>
</evidence>
<gene>
    <name evidence="1" type="ORF">GCM10009125_26280</name>
</gene>
<organism evidence="1 2">
    <name type="scientific">Castellaniella daejeonensis</name>
    <dbReference type="NCBI Taxonomy" id="659013"/>
    <lineage>
        <taxon>Bacteria</taxon>
        <taxon>Pseudomonadati</taxon>
        <taxon>Pseudomonadota</taxon>
        <taxon>Betaproteobacteria</taxon>
        <taxon>Burkholderiales</taxon>
        <taxon>Alcaligenaceae</taxon>
        <taxon>Castellaniella</taxon>
    </lineage>
</organism>
<evidence type="ECO:0000313" key="1">
    <source>
        <dbReference type="EMBL" id="GAA0236060.1"/>
    </source>
</evidence>
<dbReference type="InterPro" id="IPR010352">
    <property type="entry name" value="DUF945"/>
</dbReference>
<name>A0ABP3DQ65_9BURK</name>
<accession>A0ABP3DQ65</accession>
<keyword evidence="2" id="KW-1185">Reference proteome</keyword>
<proteinExistence type="predicted"/>
<dbReference type="EMBL" id="BAAAFN010000015">
    <property type="protein sequence ID" value="GAA0236060.1"/>
    <property type="molecule type" value="Genomic_DNA"/>
</dbReference>
<dbReference type="Proteomes" id="UP001501176">
    <property type="component" value="Unassembled WGS sequence"/>
</dbReference>
<reference evidence="2" key="1">
    <citation type="journal article" date="2019" name="Int. J. Syst. Evol. Microbiol.">
        <title>The Global Catalogue of Microorganisms (GCM) 10K type strain sequencing project: providing services to taxonomists for standard genome sequencing and annotation.</title>
        <authorList>
            <consortium name="The Broad Institute Genomics Platform"/>
            <consortium name="The Broad Institute Genome Sequencing Center for Infectious Disease"/>
            <person name="Wu L."/>
            <person name="Ma J."/>
        </authorList>
    </citation>
    <scope>NUCLEOTIDE SEQUENCE [LARGE SCALE GENOMIC DNA]</scope>
    <source>
        <strain evidence="2">JCM 16240</strain>
    </source>
</reference>
<protein>
    <submittedName>
        <fullName evidence="1">YdgA family protein</fullName>
    </submittedName>
</protein>